<feature type="compositionally biased region" description="Polar residues" evidence="7">
    <location>
        <begin position="334"/>
        <end position="344"/>
    </location>
</feature>
<proteinExistence type="predicted"/>
<dbReference type="GO" id="GO:0003676">
    <property type="term" value="F:nucleic acid binding"/>
    <property type="evidence" value="ECO:0007669"/>
    <property type="project" value="InterPro"/>
</dbReference>
<dbReference type="InterPro" id="IPR001969">
    <property type="entry name" value="Aspartic_peptidase_AS"/>
</dbReference>
<evidence type="ECO:0000256" key="6">
    <source>
        <dbReference type="ARBA" id="ARBA00022918"/>
    </source>
</evidence>
<keyword evidence="5" id="KW-0378">Hydrolase</keyword>
<dbReference type="Pfam" id="PF00665">
    <property type="entry name" value="rve"/>
    <property type="match status" value="1"/>
</dbReference>
<keyword evidence="11" id="KW-1185">Reference proteome</keyword>
<dbReference type="Gene3D" id="3.30.420.10">
    <property type="entry name" value="Ribonuclease H-like superfamily/Ribonuclease H"/>
    <property type="match status" value="1"/>
</dbReference>
<evidence type="ECO:0000256" key="5">
    <source>
        <dbReference type="ARBA" id="ARBA00022801"/>
    </source>
</evidence>
<feature type="region of interest" description="Disordered" evidence="7">
    <location>
        <begin position="1"/>
        <end position="34"/>
    </location>
</feature>
<dbReference type="SUPFAM" id="SSF53098">
    <property type="entry name" value="Ribonuclease H-like"/>
    <property type="match status" value="1"/>
</dbReference>
<evidence type="ECO:0000259" key="8">
    <source>
        <dbReference type="PROSITE" id="PS50994"/>
    </source>
</evidence>
<dbReference type="EMBL" id="CAMXCT010006001">
    <property type="protein sequence ID" value="CAI4013701.1"/>
    <property type="molecule type" value="Genomic_DNA"/>
</dbReference>
<evidence type="ECO:0000256" key="3">
    <source>
        <dbReference type="ARBA" id="ARBA00022722"/>
    </source>
</evidence>
<feature type="compositionally biased region" description="Basic and acidic residues" evidence="7">
    <location>
        <begin position="1106"/>
        <end position="1125"/>
    </location>
</feature>
<evidence type="ECO:0000256" key="7">
    <source>
        <dbReference type="SAM" id="MobiDB-lite"/>
    </source>
</evidence>
<dbReference type="Proteomes" id="UP001152797">
    <property type="component" value="Unassembled WGS sequence"/>
</dbReference>
<feature type="region of interest" description="Disordered" evidence="7">
    <location>
        <begin position="313"/>
        <end position="356"/>
    </location>
</feature>
<keyword evidence="4" id="KW-0255">Endonuclease</keyword>
<evidence type="ECO:0000256" key="2">
    <source>
        <dbReference type="ARBA" id="ARBA00022695"/>
    </source>
</evidence>
<organism evidence="9">
    <name type="scientific">Cladocopium goreaui</name>
    <dbReference type="NCBI Taxonomy" id="2562237"/>
    <lineage>
        <taxon>Eukaryota</taxon>
        <taxon>Sar</taxon>
        <taxon>Alveolata</taxon>
        <taxon>Dinophyceae</taxon>
        <taxon>Suessiales</taxon>
        <taxon>Symbiodiniaceae</taxon>
        <taxon>Cladocopium</taxon>
    </lineage>
</organism>
<accession>A0A9P1DP50</accession>
<evidence type="ECO:0000313" key="9">
    <source>
        <dbReference type="EMBL" id="CAI4013701.1"/>
    </source>
</evidence>
<keyword evidence="3" id="KW-0540">Nuclease</keyword>
<dbReference type="GO" id="GO:0004519">
    <property type="term" value="F:endonuclease activity"/>
    <property type="evidence" value="ECO:0007669"/>
    <property type="project" value="UniProtKB-KW"/>
</dbReference>
<keyword evidence="1" id="KW-0808">Transferase</keyword>
<dbReference type="EMBL" id="CAMXCT030006001">
    <property type="protein sequence ID" value="CAL4801013.1"/>
    <property type="molecule type" value="Genomic_DNA"/>
</dbReference>
<dbReference type="InterPro" id="IPR012337">
    <property type="entry name" value="RNaseH-like_sf"/>
</dbReference>
<feature type="region of interest" description="Disordered" evidence="7">
    <location>
        <begin position="1090"/>
        <end position="1133"/>
    </location>
</feature>
<evidence type="ECO:0000256" key="1">
    <source>
        <dbReference type="ARBA" id="ARBA00022679"/>
    </source>
</evidence>
<evidence type="ECO:0000313" key="11">
    <source>
        <dbReference type="Proteomes" id="UP001152797"/>
    </source>
</evidence>
<gene>
    <name evidence="9" type="ORF">C1SCF055_LOCUS38655</name>
</gene>
<evidence type="ECO:0000313" key="10">
    <source>
        <dbReference type="EMBL" id="CAL4801013.1"/>
    </source>
</evidence>
<dbReference type="GO" id="GO:0015074">
    <property type="term" value="P:DNA integration"/>
    <property type="evidence" value="ECO:0007669"/>
    <property type="project" value="InterPro"/>
</dbReference>
<dbReference type="PROSITE" id="PS00141">
    <property type="entry name" value="ASP_PROTEASE"/>
    <property type="match status" value="1"/>
</dbReference>
<feature type="region of interest" description="Disordered" evidence="7">
    <location>
        <begin position="1696"/>
        <end position="1727"/>
    </location>
</feature>
<feature type="compositionally biased region" description="Low complexity" evidence="7">
    <location>
        <begin position="319"/>
        <end position="332"/>
    </location>
</feature>
<reference evidence="10 11" key="2">
    <citation type="submission" date="2024-05" db="EMBL/GenBank/DDBJ databases">
        <authorList>
            <person name="Chen Y."/>
            <person name="Shah S."/>
            <person name="Dougan E. K."/>
            <person name="Thang M."/>
            <person name="Chan C."/>
        </authorList>
    </citation>
    <scope>NUCLEOTIDE SEQUENCE [LARGE SCALE GENOMIC DNA]</scope>
</reference>
<keyword evidence="6" id="KW-0695">RNA-directed DNA polymerase</keyword>
<dbReference type="GO" id="GO:0006508">
    <property type="term" value="P:proteolysis"/>
    <property type="evidence" value="ECO:0007669"/>
    <property type="project" value="InterPro"/>
</dbReference>
<comment type="caution">
    <text evidence="9">The sequence shown here is derived from an EMBL/GenBank/DDBJ whole genome shotgun (WGS) entry which is preliminary data.</text>
</comment>
<name>A0A9P1DP50_9DINO</name>
<feature type="compositionally biased region" description="Gly residues" evidence="7">
    <location>
        <begin position="1"/>
        <end position="10"/>
    </location>
</feature>
<sequence>MPGNGGGEAANGGTTTGAAGQGHQQRERGLDSGLAKSAPIAEGLNQKSYRSYRRRLQLFAKQCGRRGRDTAIEGTFLAVSLLYDAAWEAIEQLDLDEIKLDDEPFKPIFTLLDKLYQYEDLIEVPSRCEEFFQDFMRLKNEDLQAYILRHGTMMKKMREVHIEIPKLMAGWHLLTRAGVPKWTHVQVKSMCGGNLEYDKVVKSLMRMFGGDHRPNPKDIGKSSREDVFYEDMDDEIYYQDEDDESYYEAFYEDEYDEGIEEAYYEDEIPEDIEHAADQVEDAFVSYVESRRRMRELALARGFYPVVALPPDVIEKGKGKPPSSSSTSTAPGSDFKSTLSGSTGQHGPRFKRYRVQSSGVKEVPEEQVSIVMVATEECLFASLDTGKAIIDSGASRTIVGEKIWKKWIASRTIVGEEIWKKWMDMMRPADAKEVKMEHVMRDFRFGDRNTLRSNYEVIFPAYVRGQKLSLRASVVPGPTPFLLARPTLEEWKVKQDYENAKIRDRKKHILDLLDYKEPAEVNHMDGEIVPNAVLAKDEIVLLAEKNGDSWCIEPSLEREPQDAPASDNVQVDLEDALEMSEKTTSNVFAGRKLLFWELYVDHGNLSKYMAEKYPDVQVSNFSLPDWDFSKEEEKQHLKHCKDVHDKAEEIVADTGIENPDRAASWKTETWDSMENFYDATCDRCRTGLAYYENGVFKGKVKKSTRIRTGSVELADALSLQCECPPGSHVQMVGKSTALKDMQNYELGFVSIADPVIYNLMEDNWRKRQISQIMVTDEVDETEKELEKKKQSSTHRLIEHDRRLSKEFGPTALNVVKKLHRQQGHPGNDRLVRALCDAKFDDSVTTSLPQTTHFNDLLEMDTFHLKWRGEKVKVLAMMDLHTRYEINEVLGREILEEEVAVLEKWMQWAGAPRRIRTDSSGAHMGEEMQAWCDEFGIKLILVPKDSHNRMGTVERLHAVRRRQLMKMMHENESLDVKKAVIIACSQRNRLRSIHGISPAAMVLGYTPEDDGISDEPTRLRVQGRQAHMEDQAVRALATKAFYEANTDATLRQAMLAKTRTGQSAGCGRLCLLLALSTWTKSSHVGEVMARREVPAEREARPQAFPDTAARDLEKEVDEKGDKRERSRSPPPEDDQRVRMLNISHEAARKLDGLAPRPLTAKELDGACRELEGTRDKEVGSDDELLAEEFNEKRLSPEEKKLFDEAKDQALKVWIENEAWRAVPMEEADPEETIPARFLQRWKPKPGAPGGKVAFGSWDFGPIIRFCGADVEQSLANDSLTISMKEYVKRVHPIIIEKNRKAMPNEPCDEKEYRCLRALVGALAWPANQCMPQLSASVSILQASVAKPQIKDVNESNKLLRFAKNVAQEYKMKMIKHVCQMKDMKFSMYSDAAWAVRPDGTSQGGFMIFAASEEELRGGQPMSLTIVDWHSKKLVRMCRSSLAAEAQASAAAMDELEWCKIFWATIINPILNIEKEATLQLSGLSFVLTDAKSLYNSSKSVTAGMHLSERRTAIEVAIVAERVKAMQAEWKWINFFQELADGLTKPSAKNKFAEVLNRGNHQMCFDPNFTAAKKVTQKDREAQEKELQDATNEQIFGFTEIENREKKPGECQLAEYRKPIDEKNKNNKYCSRRHFYLDHHRKYGWSDTWKKSASMAMAIETAENVAGAEAPINEAILDDEDASEENSDHENDIMFAETYARPSHVDPSEEQRWREAYGKYPGTSSTVEQM</sequence>
<feature type="compositionally biased region" description="Low complexity" evidence="7">
    <location>
        <begin position="11"/>
        <end position="22"/>
    </location>
</feature>
<dbReference type="EMBL" id="CAMXCT020006001">
    <property type="protein sequence ID" value="CAL1167076.1"/>
    <property type="molecule type" value="Genomic_DNA"/>
</dbReference>
<keyword evidence="2" id="KW-0548">Nucleotidyltransferase</keyword>
<feature type="domain" description="Integrase catalytic" evidence="8">
    <location>
        <begin position="843"/>
        <end position="1013"/>
    </location>
</feature>
<dbReference type="PROSITE" id="PS50994">
    <property type="entry name" value="INTEGRASE"/>
    <property type="match status" value="1"/>
</dbReference>
<reference evidence="9" key="1">
    <citation type="submission" date="2022-10" db="EMBL/GenBank/DDBJ databases">
        <authorList>
            <person name="Chen Y."/>
            <person name="Dougan E. K."/>
            <person name="Chan C."/>
            <person name="Rhodes N."/>
            <person name="Thang M."/>
        </authorList>
    </citation>
    <scope>NUCLEOTIDE SEQUENCE</scope>
</reference>
<dbReference type="InterPro" id="IPR001584">
    <property type="entry name" value="Integrase_cat-core"/>
</dbReference>
<dbReference type="GO" id="GO:0004190">
    <property type="term" value="F:aspartic-type endopeptidase activity"/>
    <property type="evidence" value="ECO:0007669"/>
    <property type="project" value="InterPro"/>
</dbReference>
<dbReference type="InterPro" id="IPR036397">
    <property type="entry name" value="RNaseH_sf"/>
</dbReference>
<evidence type="ECO:0000256" key="4">
    <source>
        <dbReference type="ARBA" id="ARBA00022759"/>
    </source>
</evidence>
<feature type="compositionally biased region" description="Basic and acidic residues" evidence="7">
    <location>
        <begin position="1700"/>
        <end position="1714"/>
    </location>
</feature>
<dbReference type="OrthoDB" id="412511at2759"/>
<dbReference type="GO" id="GO:0003964">
    <property type="term" value="F:RNA-directed DNA polymerase activity"/>
    <property type="evidence" value="ECO:0007669"/>
    <property type="project" value="UniProtKB-KW"/>
</dbReference>
<protein>
    <recommendedName>
        <fullName evidence="8">Integrase catalytic domain-containing protein</fullName>
    </recommendedName>
</protein>